<dbReference type="InterPro" id="IPR042855">
    <property type="entry name" value="V_SNARE_CC"/>
</dbReference>
<evidence type="ECO:0000259" key="2">
    <source>
        <dbReference type="PROSITE" id="PS50086"/>
    </source>
</evidence>
<accession>A0A6A3D1Z6</accession>
<dbReference type="PROSITE" id="PS50086">
    <property type="entry name" value="TBC_RABGAP"/>
    <property type="match status" value="1"/>
</dbReference>
<dbReference type="Gene3D" id="3.30.70.270">
    <property type="match status" value="2"/>
</dbReference>
<dbReference type="InterPro" id="IPR043502">
    <property type="entry name" value="DNA/RNA_pol_sf"/>
</dbReference>
<dbReference type="Pfam" id="PF00957">
    <property type="entry name" value="Synaptobrevin"/>
    <property type="match status" value="1"/>
</dbReference>
<dbReference type="SUPFAM" id="SSF58038">
    <property type="entry name" value="SNARE fusion complex"/>
    <property type="match status" value="1"/>
</dbReference>
<feature type="domain" description="Rab-GAP TBC" evidence="2">
    <location>
        <begin position="1"/>
        <end position="406"/>
    </location>
</feature>
<dbReference type="InterPro" id="IPR035969">
    <property type="entry name" value="Rab-GAP_TBC_sf"/>
</dbReference>
<dbReference type="SUPFAM" id="SSF56672">
    <property type="entry name" value="DNA/RNA polymerases"/>
    <property type="match status" value="1"/>
</dbReference>
<dbReference type="FunFam" id="3.30.70.270:FF:000003">
    <property type="entry name" value="Transposon Ty3-G Gag-Pol polyprotein"/>
    <property type="match status" value="1"/>
</dbReference>
<dbReference type="Gene3D" id="1.10.8.270">
    <property type="entry name" value="putative rabgap domain of human tbc1 domain family member 14 like domains"/>
    <property type="match status" value="1"/>
</dbReference>
<dbReference type="InterPro" id="IPR000195">
    <property type="entry name" value="Rab-GAP-TBC_dom"/>
</dbReference>
<feature type="domain" description="V-SNARE coiled-coil homology" evidence="3">
    <location>
        <begin position="179"/>
        <end position="239"/>
    </location>
</feature>
<dbReference type="AlphaFoldDB" id="A0A6A3D1Z6"/>
<dbReference type="Pfam" id="PF00566">
    <property type="entry name" value="RabGAP-TBC"/>
    <property type="match status" value="1"/>
</dbReference>
<evidence type="ECO:0000256" key="1">
    <source>
        <dbReference type="PROSITE-ProRule" id="PRU00290"/>
    </source>
</evidence>
<comment type="caution">
    <text evidence="4">The sequence shown here is derived from an EMBL/GenBank/DDBJ whole genome shotgun (WGS) entry which is preliminary data.</text>
</comment>
<dbReference type="PANTHER" id="PTHR37984">
    <property type="entry name" value="PROTEIN CBG26694"/>
    <property type="match status" value="1"/>
</dbReference>
<name>A0A6A3D1Z6_HIBSY</name>
<dbReference type="InterPro" id="IPR000477">
    <property type="entry name" value="RT_dom"/>
</dbReference>
<dbReference type="Proteomes" id="UP000436088">
    <property type="component" value="Unassembled WGS sequence"/>
</dbReference>
<proteinExistence type="predicted"/>
<keyword evidence="1" id="KW-0175">Coiled coil</keyword>
<dbReference type="InterPro" id="IPR043128">
    <property type="entry name" value="Rev_trsase/Diguanyl_cyclase"/>
</dbReference>
<dbReference type="Gene3D" id="1.20.5.110">
    <property type="match status" value="1"/>
</dbReference>
<dbReference type="PANTHER" id="PTHR37984:SF5">
    <property type="entry name" value="PROTEIN NYNRIN-LIKE"/>
    <property type="match status" value="1"/>
</dbReference>
<evidence type="ECO:0000313" key="4">
    <source>
        <dbReference type="EMBL" id="KAE8735630.1"/>
    </source>
</evidence>
<dbReference type="InterPro" id="IPR050951">
    <property type="entry name" value="Retrovirus_Pol_polyprotein"/>
</dbReference>
<organism evidence="4 5">
    <name type="scientific">Hibiscus syriacus</name>
    <name type="common">Rose of Sharon</name>
    <dbReference type="NCBI Taxonomy" id="106335"/>
    <lineage>
        <taxon>Eukaryota</taxon>
        <taxon>Viridiplantae</taxon>
        <taxon>Streptophyta</taxon>
        <taxon>Embryophyta</taxon>
        <taxon>Tracheophyta</taxon>
        <taxon>Spermatophyta</taxon>
        <taxon>Magnoliopsida</taxon>
        <taxon>eudicotyledons</taxon>
        <taxon>Gunneridae</taxon>
        <taxon>Pentapetalae</taxon>
        <taxon>rosids</taxon>
        <taxon>malvids</taxon>
        <taxon>Malvales</taxon>
        <taxon>Malvaceae</taxon>
        <taxon>Malvoideae</taxon>
        <taxon>Hibiscus</taxon>
    </lineage>
</organism>
<evidence type="ECO:0000259" key="3">
    <source>
        <dbReference type="PROSITE" id="PS50892"/>
    </source>
</evidence>
<sequence length="459" mass="53372">MWKLLLGYLPLERGQWLSKLAKKRSQYMYFKEELLMNPSEITRSLEKFVACDNDESNSEGKGLLSRSHITPGEHPLSLGKSSVWNQFFQDAMRNILFVFAKLNLGIRYVQGMNEILAPLFCAFKNDPDAEMAAAAEADTFFCFVELLSGFCDHFFQQLDNSNVGIRSIISRCSGVFWPPVVHMPMHRYASVQFTNSISDQVLDYGEKIELLVDKNRKLEFQSDSFQRQERQLRRRMWLQNLQMKLMGAPVLFSKKKDVSMQLCIDYRQLNKVTIKNKYPLPRIDDLFDQLKGVAVFCKIDLRLGLDEPSISYLDQFVAVFIDDILVYSKSIEEHDDHLRVVLHTLRAKKLYAKLSKCEFWLAEVAFLGHIVSAEDIRVVPKKIQAIVDWQPPKNVSKVWSFLLLDCYYRRFVKNFSMLASPLTKLLRNDVPFVWSEKCQESFEMPKRIVTEALVLVQPK</sequence>
<dbReference type="CDD" id="cd01647">
    <property type="entry name" value="RT_LTR"/>
    <property type="match status" value="1"/>
</dbReference>
<dbReference type="EMBL" id="VEPZ02000032">
    <property type="protein sequence ID" value="KAE8735630.1"/>
    <property type="molecule type" value="Genomic_DNA"/>
</dbReference>
<reference evidence="4" key="1">
    <citation type="submission" date="2019-09" db="EMBL/GenBank/DDBJ databases">
        <title>Draft genome information of white flower Hibiscus syriacus.</title>
        <authorList>
            <person name="Kim Y.-M."/>
        </authorList>
    </citation>
    <scope>NUCLEOTIDE SEQUENCE [LARGE SCALE GENOMIC DNA]</scope>
    <source>
        <strain evidence="4">YM2019G1</strain>
    </source>
</reference>
<dbReference type="FunFam" id="3.30.70.270:FF:000020">
    <property type="entry name" value="Transposon Tf2-6 polyprotein-like Protein"/>
    <property type="match status" value="1"/>
</dbReference>
<dbReference type="GO" id="GO:0005737">
    <property type="term" value="C:cytoplasm"/>
    <property type="evidence" value="ECO:0007669"/>
    <property type="project" value="UniProtKB-ARBA"/>
</dbReference>
<keyword evidence="5" id="KW-1185">Reference proteome</keyword>
<evidence type="ECO:0000313" key="5">
    <source>
        <dbReference type="Proteomes" id="UP000436088"/>
    </source>
</evidence>
<dbReference type="PROSITE" id="PS50892">
    <property type="entry name" value="V_SNARE"/>
    <property type="match status" value="1"/>
</dbReference>
<dbReference type="Pfam" id="PF00078">
    <property type="entry name" value="RVT_1"/>
    <property type="match status" value="1"/>
</dbReference>
<gene>
    <name evidence="4" type="ORF">F3Y22_tig00000340pilonHSYRG00880</name>
</gene>
<protein>
    <submittedName>
        <fullName evidence="4">Detected protein of confused Function</fullName>
    </submittedName>
</protein>
<dbReference type="SUPFAM" id="SSF47923">
    <property type="entry name" value="Ypt/Rab-GAP domain of gyp1p"/>
    <property type="match status" value="1"/>
</dbReference>